<gene>
    <name evidence="2" type="ORF">OCU04_010130</name>
</gene>
<evidence type="ECO:0000313" key="2">
    <source>
        <dbReference type="EMBL" id="KAJ8061053.1"/>
    </source>
</evidence>
<proteinExistence type="predicted"/>
<dbReference type="InterPro" id="IPR024079">
    <property type="entry name" value="MetalloPept_cat_dom_sf"/>
</dbReference>
<dbReference type="OrthoDB" id="5338725at2759"/>
<reference evidence="2" key="1">
    <citation type="submission" date="2022-11" db="EMBL/GenBank/DDBJ databases">
        <title>Genome Resource of Sclerotinia nivalis Strain SnTB1, a Plant Pathogen Isolated from American Ginseng.</title>
        <authorList>
            <person name="Fan S."/>
        </authorList>
    </citation>
    <scope>NUCLEOTIDE SEQUENCE</scope>
    <source>
        <strain evidence="2">SnTB1</strain>
    </source>
</reference>
<keyword evidence="3" id="KW-1185">Reference proteome</keyword>
<feature type="chain" id="PRO_5040782923" description="Lysine-specific metallo-endopeptidase domain-containing protein" evidence="1">
    <location>
        <begin position="21"/>
        <end position="511"/>
    </location>
</feature>
<name>A0A9X0DHK2_9HELO</name>
<evidence type="ECO:0000313" key="3">
    <source>
        <dbReference type="Proteomes" id="UP001152300"/>
    </source>
</evidence>
<evidence type="ECO:0000256" key="1">
    <source>
        <dbReference type="SAM" id="SignalP"/>
    </source>
</evidence>
<dbReference type="EMBL" id="JAPEIS010000012">
    <property type="protein sequence ID" value="KAJ8061053.1"/>
    <property type="molecule type" value="Genomic_DNA"/>
</dbReference>
<feature type="signal peptide" evidence="1">
    <location>
        <begin position="1"/>
        <end position="20"/>
    </location>
</feature>
<dbReference type="AlphaFoldDB" id="A0A9X0DHK2"/>
<dbReference type="Gene3D" id="3.40.390.10">
    <property type="entry name" value="Collagenase (Catalytic Domain)"/>
    <property type="match status" value="1"/>
</dbReference>
<protein>
    <recommendedName>
        <fullName evidence="4">Lysine-specific metallo-endopeptidase domain-containing protein</fullName>
    </recommendedName>
</protein>
<dbReference type="GO" id="GO:0008237">
    <property type="term" value="F:metallopeptidase activity"/>
    <property type="evidence" value="ECO:0007669"/>
    <property type="project" value="InterPro"/>
</dbReference>
<sequence length="511" mass="56473">MKPFVYVALIQACFFTHSLAVPSPLSTSEKASFARRDDVSIQAKKYKKNCQKGNLDDLEEEAWDTMKLLAQYAQLWRKDGAYQPVADMYFGGNSRDYYDRIMKSFKNAEQFHDTSFFNPSPPNKVYFEIWCAEDGPDGKVPMPDGLKGDWNANECARFDKLNGYSFKRQRWYWLPDTVYYTVLCPKVWKNKTSLLAMNKVIGDIGRSKVYMDNLTELRAYTYLHETLHHTIVSNPWIGDVNIQTASEPQGAYGAPACASLAKWYGCSNSGVSTKNGGVNGEFGTVVNADNYAIFALSIYFQETLSVSSPFEPAGSWRDIPKRLVDPAPRSSTSNAYPGADASLYLVDVPDNSNIEGSAFDLVTTTSQPNSPLCVDGSQADPDQQYFSRSNAVQSIDDFRSESDYWGISIVSSISFGTDRTSNSKSQVTGIDNSKEDNHAVDDGTWLAAKMAAEGCIGSFAFGHGTTSDQKKQYCVDHSTTVLDDCQTDTTSARYGGALQYGCNGIGLQGNP</sequence>
<keyword evidence="1" id="KW-0732">Signal</keyword>
<evidence type="ECO:0008006" key="4">
    <source>
        <dbReference type="Google" id="ProtNLM"/>
    </source>
</evidence>
<dbReference type="Proteomes" id="UP001152300">
    <property type="component" value="Unassembled WGS sequence"/>
</dbReference>
<comment type="caution">
    <text evidence="2">The sequence shown here is derived from an EMBL/GenBank/DDBJ whole genome shotgun (WGS) entry which is preliminary data.</text>
</comment>
<organism evidence="2 3">
    <name type="scientific">Sclerotinia nivalis</name>
    <dbReference type="NCBI Taxonomy" id="352851"/>
    <lineage>
        <taxon>Eukaryota</taxon>
        <taxon>Fungi</taxon>
        <taxon>Dikarya</taxon>
        <taxon>Ascomycota</taxon>
        <taxon>Pezizomycotina</taxon>
        <taxon>Leotiomycetes</taxon>
        <taxon>Helotiales</taxon>
        <taxon>Sclerotiniaceae</taxon>
        <taxon>Sclerotinia</taxon>
    </lineage>
</organism>
<accession>A0A9X0DHK2</accession>